<proteinExistence type="inferred from homology"/>
<dbReference type="Pfam" id="PF20684">
    <property type="entry name" value="Fung_rhodopsin"/>
    <property type="match status" value="1"/>
</dbReference>
<reference evidence="9" key="1">
    <citation type="submission" date="2023-06" db="EMBL/GenBank/DDBJ databases">
        <authorList>
            <person name="Noh H."/>
        </authorList>
    </citation>
    <scope>NUCLEOTIDE SEQUENCE</scope>
    <source>
        <strain evidence="9">DUCC20226</strain>
    </source>
</reference>
<evidence type="ECO:0000256" key="1">
    <source>
        <dbReference type="ARBA" id="ARBA00004141"/>
    </source>
</evidence>
<feature type="compositionally biased region" description="Low complexity" evidence="6">
    <location>
        <begin position="288"/>
        <end position="304"/>
    </location>
</feature>
<dbReference type="AlphaFoldDB" id="A0AAD9SDK0"/>
<keyword evidence="10" id="KW-1185">Reference proteome</keyword>
<sequence length="413" mass="46473">MPSVPGIVSLVIPWMMSTTAIALRLLARRVTKTRLWWDDWMALLTYIWAVGNSAVGIKWVCDGLGLHLDEISWMSPSQSLKVAQMNLFFVALFYALAVGSAKLAVLALYWRMFSLGRLRYPIIVLATCSVLWILIRATLGVVRCIPVYKYWDPSAPGRCPIDDGKLFPGGAFSHLTLDILIIALPLFELRKLRLSLCRKFGVMILFLFGFIMFIWANVEVNFGVVSACAPLLRPLFSVCRDSRNKDDKFSPFQRKLLGGSLPINMKQNNMHRSLPNLLFPKRYNGNWTSSSTTSTTGSSQTRSTMESRASVHPVSVLEDHEYYQVPVMIPETVFESPEQSAAEDLCLCEAEHSDDLRSRCGLNRDVQQFGWDIWAGPGENSTNVLRPPPAVYPGDANLQDNHNLRFLTVHDIV</sequence>
<organism evidence="9 10">
    <name type="scientific">Phomopsis amygdali</name>
    <name type="common">Fusicoccum amygdali</name>
    <dbReference type="NCBI Taxonomy" id="1214568"/>
    <lineage>
        <taxon>Eukaryota</taxon>
        <taxon>Fungi</taxon>
        <taxon>Dikarya</taxon>
        <taxon>Ascomycota</taxon>
        <taxon>Pezizomycotina</taxon>
        <taxon>Sordariomycetes</taxon>
        <taxon>Sordariomycetidae</taxon>
        <taxon>Diaporthales</taxon>
        <taxon>Diaporthaceae</taxon>
        <taxon>Diaporthe</taxon>
    </lineage>
</organism>
<comment type="caution">
    <text evidence="9">The sequence shown here is derived from an EMBL/GenBank/DDBJ whole genome shotgun (WGS) entry which is preliminary data.</text>
</comment>
<evidence type="ECO:0000256" key="7">
    <source>
        <dbReference type="SAM" id="Phobius"/>
    </source>
</evidence>
<dbReference type="EMBL" id="JAUJFL010000004">
    <property type="protein sequence ID" value="KAK2604678.1"/>
    <property type="molecule type" value="Genomic_DNA"/>
</dbReference>
<accession>A0AAD9SDK0</accession>
<evidence type="ECO:0000313" key="9">
    <source>
        <dbReference type="EMBL" id="KAK2604678.1"/>
    </source>
</evidence>
<feature type="transmembrane region" description="Helical" evidence="7">
    <location>
        <begin position="6"/>
        <end position="27"/>
    </location>
</feature>
<feature type="transmembrane region" description="Helical" evidence="7">
    <location>
        <begin position="122"/>
        <end position="151"/>
    </location>
</feature>
<keyword evidence="2 7" id="KW-0812">Transmembrane</keyword>
<feature type="transmembrane region" description="Helical" evidence="7">
    <location>
        <begin position="87"/>
        <end position="110"/>
    </location>
</feature>
<dbReference type="PANTHER" id="PTHR33048:SF47">
    <property type="entry name" value="INTEGRAL MEMBRANE PROTEIN-RELATED"/>
    <property type="match status" value="1"/>
</dbReference>
<gene>
    <name evidence="9" type="ORF">N8I77_007588</name>
</gene>
<comment type="similarity">
    <text evidence="5">Belongs to the SAT4 family.</text>
</comment>
<dbReference type="InterPro" id="IPR049326">
    <property type="entry name" value="Rhodopsin_dom_fungi"/>
</dbReference>
<name>A0AAD9SDK0_PHOAM</name>
<feature type="region of interest" description="Disordered" evidence="6">
    <location>
        <begin position="288"/>
        <end position="310"/>
    </location>
</feature>
<dbReference type="PANTHER" id="PTHR33048">
    <property type="entry name" value="PTH11-LIKE INTEGRAL MEMBRANE PROTEIN (AFU_ORTHOLOGUE AFUA_5G11245)"/>
    <property type="match status" value="1"/>
</dbReference>
<feature type="transmembrane region" description="Helical" evidence="7">
    <location>
        <begin position="171"/>
        <end position="188"/>
    </location>
</feature>
<keyword evidence="3 7" id="KW-1133">Transmembrane helix</keyword>
<feature type="domain" description="Rhodopsin" evidence="8">
    <location>
        <begin position="23"/>
        <end position="213"/>
    </location>
</feature>
<dbReference type="Proteomes" id="UP001265746">
    <property type="component" value="Unassembled WGS sequence"/>
</dbReference>
<feature type="transmembrane region" description="Helical" evidence="7">
    <location>
        <begin position="39"/>
        <end position="60"/>
    </location>
</feature>
<evidence type="ECO:0000313" key="10">
    <source>
        <dbReference type="Proteomes" id="UP001265746"/>
    </source>
</evidence>
<evidence type="ECO:0000256" key="3">
    <source>
        <dbReference type="ARBA" id="ARBA00022989"/>
    </source>
</evidence>
<dbReference type="InterPro" id="IPR052337">
    <property type="entry name" value="SAT4-like"/>
</dbReference>
<evidence type="ECO:0000256" key="4">
    <source>
        <dbReference type="ARBA" id="ARBA00023136"/>
    </source>
</evidence>
<comment type="subcellular location">
    <subcellularLocation>
        <location evidence="1">Membrane</location>
        <topology evidence="1">Multi-pass membrane protein</topology>
    </subcellularLocation>
</comment>
<evidence type="ECO:0000259" key="8">
    <source>
        <dbReference type="Pfam" id="PF20684"/>
    </source>
</evidence>
<evidence type="ECO:0000256" key="2">
    <source>
        <dbReference type="ARBA" id="ARBA00022692"/>
    </source>
</evidence>
<protein>
    <recommendedName>
        <fullName evidence="8">Rhodopsin domain-containing protein</fullName>
    </recommendedName>
</protein>
<evidence type="ECO:0000256" key="6">
    <source>
        <dbReference type="SAM" id="MobiDB-lite"/>
    </source>
</evidence>
<dbReference type="GO" id="GO:0016020">
    <property type="term" value="C:membrane"/>
    <property type="evidence" value="ECO:0007669"/>
    <property type="project" value="UniProtKB-SubCell"/>
</dbReference>
<feature type="transmembrane region" description="Helical" evidence="7">
    <location>
        <begin position="200"/>
        <end position="218"/>
    </location>
</feature>
<evidence type="ECO:0000256" key="5">
    <source>
        <dbReference type="ARBA" id="ARBA00038359"/>
    </source>
</evidence>
<keyword evidence="4 7" id="KW-0472">Membrane</keyword>